<dbReference type="PROSITE" id="PS50067">
    <property type="entry name" value="KINESIN_MOTOR_2"/>
    <property type="match status" value="1"/>
</dbReference>
<feature type="compositionally biased region" description="Pro residues" evidence="14">
    <location>
        <begin position="1298"/>
        <end position="1308"/>
    </location>
</feature>
<name>A0AA88XEQ4_PINIB</name>
<evidence type="ECO:0000256" key="5">
    <source>
        <dbReference type="ARBA" id="ARBA00022741"/>
    </source>
</evidence>
<dbReference type="InterPro" id="IPR013783">
    <property type="entry name" value="Ig-like_fold"/>
</dbReference>
<feature type="compositionally biased region" description="Basic and acidic residues" evidence="14">
    <location>
        <begin position="1027"/>
        <end position="1045"/>
    </location>
</feature>
<dbReference type="InterPro" id="IPR043145">
    <property type="entry name" value="Znf_ZZ_sf"/>
</dbReference>
<protein>
    <submittedName>
        <fullName evidence="19">Uncharacterized protein</fullName>
    </submittedName>
</protein>
<comment type="subcellular location">
    <subcellularLocation>
        <location evidence="1">Cytoplasm</location>
        <location evidence="1">Cytoskeleton</location>
    </subcellularLocation>
    <subcellularLocation>
        <location evidence="2">Cytoplasmic vesicle</location>
        <location evidence="2">Autophagosome</location>
    </subcellularLocation>
</comment>
<feature type="domain" description="PB1" evidence="18">
    <location>
        <begin position="4"/>
        <end position="86"/>
    </location>
</feature>
<evidence type="ECO:0000256" key="8">
    <source>
        <dbReference type="ARBA" id="ARBA00022840"/>
    </source>
</evidence>
<feature type="compositionally biased region" description="Basic and acidic residues" evidence="14">
    <location>
        <begin position="461"/>
        <end position="472"/>
    </location>
</feature>
<keyword evidence="9" id="KW-0175">Coiled coil</keyword>
<keyword evidence="4" id="KW-0479">Metal-binding</keyword>
<dbReference type="Proteomes" id="UP001186944">
    <property type="component" value="Unassembled WGS sequence"/>
</dbReference>
<keyword evidence="3" id="KW-0963">Cytoplasm</keyword>
<keyword evidence="6 12" id="KW-0863">Zinc-finger</keyword>
<feature type="region of interest" description="Disordered" evidence="14">
    <location>
        <begin position="1468"/>
        <end position="1533"/>
    </location>
</feature>
<evidence type="ECO:0000256" key="4">
    <source>
        <dbReference type="ARBA" id="ARBA00022723"/>
    </source>
</evidence>
<dbReference type="InterPro" id="IPR000433">
    <property type="entry name" value="Znf_ZZ"/>
</dbReference>
<dbReference type="InterPro" id="IPR032350">
    <property type="entry name" value="Nbr1_FW"/>
</dbReference>
<comment type="caution">
    <text evidence="13">Lacks conserved residue(s) required for the propagation of feature annotation.</text>
</comment>
<dbReference type="GO" id="GO:0008270">
    <property type="term" value="F:zinc ion binding"/>
    <property type="evidence" value="ECO:0007669"/>
    <property type="project" value="UniProtKB-KW"/>
</dbReference>
<sequence>MDDIIVLNVTFEGDGESPEIFRLYSRVPWIDFEAMLKAQYDCDDIQVFYIDSDGDYITVSSEEEYKEAKKLAKQCSNTLHMKVRNIGPDANLFEQNEVPSHVPIPLPNGPFKHSEESEVTAPPSEHQVEIPPEEPQIERVIVVPPQQDINRSIENIVIQVDMATGERTEIKCTTGHDVEMTEKKESSSPKDIHVDEETGAYHKGQPAIKKKKRDRDLTPERSETRRVTQSVDRGTRSRRRAYDADSGESHEEAHLPYAVFVKYMEEMKKELRCDIVKDVAKKTVKHVLKGLDGAVIQGVKGPEGADPSITTVLPKAEKKPADPNVSHPIYYHNNVYCDFCEKVIVGPRYKCCNCVDYDLCEQCEGIYGVHDPNHVFLKLRKPIKLHRKTPLMKNMLYKMYQLPSTESEETPEKGAHGEEMEESPDAMIENLENRTKAKMERIQAKLARKREHLKEKEKKLIEKQKRKEEKLKQKLQQQKAPQKGIPEGLATNMFVYGNLGAKYLGDVNVEDGTRIQPGTKFLKTWKMQNIGKVPWRESTKLKNVYGTIPTLKDKVDVPLLKPGEQGFVSVTLIAPDQPGKYQSHWKMVDSGVQFGHRVWCEIEVEEKLVLEPQQKTPLQIVEQAKAAEEIDDNNSVRVAMRCRPLSRREEENKVESCVEISDTQPIVTVGDKSMAFDYVFQPSAKQTEVFFVMVEPLLEQVLEGHNAAVLAYGETGSGRTFTMMGGRDVEGVLPNTLQALFSMIDRATDAEFTVKISYIEDFKDQLYDMMKKHDEREPLRVKERPATGIYIQDLTEVEVKSYDEALQYLPISANATSCISYASYFNYCNRDSSFIFTVQVERRSKIDQNDLRVSKLHLVDMASSERRTKTAASGAILKEASKIGLSRNGFGSVIYALTSNAKHVPYRECKLTRILKECLGGNGHLLMLACINQTESSRDETMSTLRLASRMRKIKNKPVVNRITPVKEVHLAEVKDTSVDSQVKDTSVDSKVKAVDEKVEVFLLEKPLNKDCSKELREISVRKTDNIQKSETPKTEEDISSKIAEETPSEEEEIPEVIDDCVQMDNDSSRLEQDLNCAVAAVEKLKLEEEQQEATVAGQDLISFDMLGGLVARGPSMTSHTATPNNTPLVVSPPKSPAPELDNDKDETLSTSSVEIMNADMPEEEEAVLIDDPFTKDNLCNIQVSPLNRQADELRSWSPDIDEFSTDDESLSEDDDFVLVPMPDCFDTSKPIKSSVILDDWSGSEDEAPHGDVETDEAPRGKKEDLLSTQSSKSSEGEFRQVSVDEILTASGSLSTPPLDPVVNPPLAEPQITISEPAPATVAMVTPIPDIQTVPAEGEFFEALSEVPRGEQDIGASGNVDSPPLNTETGERSANNTEILAQTSPDNAGESTHVKHPLPSDNAPENPSESTTDNTQDLPQGATAGDNHNASELVNNVIKAANQVASNAYTTCKEVFYTWQARTYQNGTPNKYKPPQSNWKPKEGACAPPPQTKWKPKEDTFVPPKSTWKPPAETWTPPVEESPKKPETGPMGKLIEMGFCDRAKNKVLLEKHKYDVEEVLGELLRDMDNYWMDNRH</sequence>
<dbReference type="SUPFAM" id="SSF52540">
    <property type="entry name" value="P-loop containing nucleoside triphosphate hydrolases"/>
    <property type="match status" value="1"/>
</dbReference>
<gene>
    <name evidence="19" type="ORF">FSP39_016634</name>
</gene>
<dbReference type="InterPro" id="IPR015940">
    <property type="entry name" value="UBA"/>
</dbReference>
<feature type="domain" description="ZZ-type" evidence="17">
    <location>
        <begin position="332"/>
        <end position="384"/>
    </location>
</feature>
<dbReference type="GO" id="GO:0051231">
    <property type="term" value="P:spindle elongation"/>
    <property type="evidence" value="ECO:0007669"/>
    <property type="project" value="TreeGrafter"/>
</dbReference>
<dbReference type="SMART" id="SM00129">
    <property type="entry name" value="KISc"/>
    <property type="match status" value="1"/>
</dbReference>
<organism evidence="19 20">
    <name type="scientific">Pinctada imbricata</name>
    <name type="common">Atlantic pearl-oyster</name>
    <name type="synonym">Pinctada martensii</name>
    <dbReference type="NCBI Taxonomy" id="66713"/>
    <lineage>
        <taxon>Eukaryota</taxon>
        <taxon>Metazoa</taxon>
        <taxon>Spiralia</taxon>
        <taxon>Lophotrochozoa</taxon>
        <taxon>Mollusca</taxon>
        <taxon>Bivalvia</taxon>
        <taxon>Autobranchia</taxon>
        <taxon>Pteriomorphia</taxon>
        <taxon>Pterioida</taxon>
        <taxon>Pterioidea</taxon>
        <taxon>Pteriidae</taxon>
        <taxon>Pinctada</taxon>
    </lineage>
</organism>
<dbReference type="InterPro" id="IPR009060">
    <property type="entry name" value="UBA-like_sf"/>
</dbReference>
<feature type="region of interest" description="Disordered" evidence="14">
    <location>
        <begin position="179"/>
        <end position="248"/>
    </location>
</feature>
<evidence type="ECO:0000256" key="3">
    <source>
        <dbReference type="ARBA" id="ARBA00022490"/>
    </source>
</evidence>
<dbReference type="Pfam" id="PF00564">
    <property type="entry name" value="PB1"/>
    <property type="match status" value="1"/>
</dbReference>
<feature type="region of interest" description="Disordered" evidence="14">
    <location>
        <begin position="1115"/>
        <end position="1146"/>
    </location>
</feature>
<dbReference type="GO" id="GO:0005776">
    <property type="term" value="C:autophagosome"/>
    <property type="evidence" value="ECO:0007669"/>
    <property type="project" value="UniProtKB-SubCell"/>
</dbReference>
<dbReference type="PROSITE" id="PS50030">
    <property type="entry name" value="UBA"/>
    <property type="match status" value="1"/>
</dbReference>
<dbReference type="Gene3D" id="3.10.20.90">
    <property type="entry name" value="Phosphatidylinositol 3-kinase Catalytic Subunit, Chain A, domain 1"/>
    <property type="match status" value="1"/>
</dbReference>
<dbReference type="FunFam" id="2.60.40.10:FF:000199">
    <property type="entry name" value="next to BRCA1 gene 1 protein-like"/>
    <property type="match status" value="1"/>
</dbReference>
<dbReference type="CDD" id="cd00106">
    <property type="entry name" value="KISc"/>
    <property type="match status" value="1"/>
</dbReference>
<feature type="compositionally biased region" description="Polar residues" evidence="14">
    <location>
        <begin position="1116"/>
        <end position="1129"/>
    </location>
</feature>
<feature type="region of interest" description="Disordered" evidence="14">
    <location>
        <begin position="1027"/>
        <end position="1054"/>
    </location>
</feature>
<accession>A0AA88XEQ4</accession>
<evidence type="ECO:0000259" key="15">
    <source>
        <dbReference type="PROSITE" id="PS50030"/>
    </source>
</evidence>
<dbReference type="Pfam" id="PF00225">
    <property type="entry name" value="Kinesin"/>
    <property type="match status" value="1"/>
</dbReference>
<feature type="compositionally biased region" description="Polar residues" evidence="14">
    <location>
        <begin position="1468"/>
        <end position="1479"/>
    </location>
</feature>
<dbReference type="InterPro" id="IPR027417">
    <property type="entry name" value="P-loop_NTPase"/>
</dbReference>
<feature type="compositionally biased region" description="Polar residues" evidence="14">
    <location>
        <begin position="1403"/>
        <end position="1418"/>
    </location>
</feature>
<feature type="region of interest" description="Disordered" evidence="14">
    <location>
        <begin position="1240"/>
        <end position="1311"/>
    </location>
</feature>
<evidence type="ECO:0000256" key="10">
    <source>
        <dbReference type="ARBA" id="ARBA00023212"/>
    </source>
</evidence>
<feature type="domain" description="UBA" evidence="15">
    <location>
        <begin position="1518"/>
        <end position="1566"/>
    </location>
</feature>
<dbReference type="GO" id="GO:0005875">
    <property type="term" value="C:microtubule associated complex"/>
    <property type="evidence" value="ECO:0007669"/>
    <property type="project" value="TreeGrafter"/>
</dbReference>
<evidence type="ECO:0000256" key="1">
    <source>
        <dbReference type="ARBA" id="ARBA00004245"/>
    </source>
</evidence>
<comment type="caution">
    <text evidence="19">The sequence shown here is derived from an EMBL/GenBank/DDBJ whole genome shotgun (WGS) entry which is preliminary data.</text>
</comment>
<dbReference type="PROSITE" id="PS51745">
    <property type="entry name" value="PB1"/>
    <property type="match status" value="1"/>
</dbReference>
<evidence type="ECO:0000256" key="11">
    <source>
        <dbReference type="ARBA" id="ARBA00023329"/>
    </source>
</evidence>
<feature type="compositionally biased region" description="Basic and acidic residues" evidence="14">
    <location>
        <begin position="179"/>
        <end position="200"/>
    </location>
</feature>
<dbReference type="SUPFAM" id="SSF46934">
    <property type="entry name" value="UBA-like"/>
    <property type="match status" value="1"/>
</dbReference>
<feature type="compositionally biased region" description="Basic and acidic residues" evidence="14">
    <location>
        <begin position="1247"/>
        <end position="1266"/>
    </location>
</feature>
<dbReference type="InterPro" id="IPR001752">
    <property type="entry name" value="Kinesin_motor_dom"/>
</dbReference>
<keyword evidence="10" id="KW-0206">Cytoskeleton</keyword>
<dbReference type="InterPro" id="IPR053793">
    <property type="entry name" value="PB1-like"/>
</dbReference>
<evidence type="ECO:0000256" key="6">
    <source>
        <dbReference type="ARBA" id="ARBA00022771"/>
    </source>
</evidence>
<evidence type="ECO:0000313" key="20">
    <source>
        <dbReference type="Proteomes" id="UP001186944"/>
    </source>
</evidence>
<dbReference type="SUPFAM" id="SSF54277">
    <property type="entry name" value="CAD &amp; PB1 domains"/>
    <property type="match status" value="1"/>
</dbReference>
<evidence type="ECO:0000256" key="14">
    <source>
        <dbReference type="SAM" id="MobiDB-lite"/>
    </source>
</evidence>
<feature type="compositionally biased region" description="Basic and acidic residues" evidence="14">
    <location>
        <begin position="214"/>
        <end position="226"/>
    </location>
</feature>
<proteinExistence type="inferred from homology"/>
<feature type="region of interest" description="Disordered" evidence="14">
    <location>
        <begin position="461"/>
        <end position="482"/>
    </location>
</feature>
<dbReference type="GO" id="GO:0031410">
    <property type="term" value="C:cytoplasmic vesicle"/>
    <property type="evidence" value="ECO:0007669"/>
    <property type="project" value="UniProtKB-KW"/>
</dbReference>
<dbReference type="EMBL" id="VSWD01000014">
    <property type="protein sequence ID" value="KAK3083203.1"/>
    <property type="molecule type" value="Genomic_DNA"/>
</dbReference>
<evidence type="ECO:0000256" key="2">
    <source>
        <dbReference type="ARBA" id="ARBA00004419"/>
    </source>
</evidence>
<dbReference type="Pfam" id="PF00569">
    <property type="entry name" value="ZZ"/>
    <property type="match status" value="1"/>
</dbReference>
<dbReference type="Gene3D" id="1.10.8.10">
    <property type="entry name" value="DNA helicase RuvA subunit, C-terminal domain"/>
    <property type="match status" value="1"/>
</dbReference>
<dbReference type="PANTHER" id="PTHR47969:SF15">
    <property type="entry name" value="CHROMOSOME-ASSOCIATED KINESIN KIF4A-RELATED"/>
    <property type="match status" value="1"/>
</dbReference>
<dbReference type="Gene3D" id="3.40.850.10">
    <property type="entry name" value="Kinesin motor domain"/>
    <property type="match status" value="1"/>
</dbReference>
<dbReference type="Gene3D" id="3.30.60.90">
    <property type="match status" value="1"/>
</dbReference>
<dbReference type="PANTHER" id="PTHR47969">
    <property type="entry name" value="CHROMOSOME-ASSOCIATED KINESIN KIF4A-RELATED"/>
    <property type="match status" value="1"/>
</dbReference>
<dbReference type="InterPro" id="IPR000270">
    <property type="entry name" value="PB1_dom"/>
</dbReference>
<evidence type="ECO:0000259" key="17">
    <source>
        <dbReference type="PROSITE" id="PS50135"/>
    </source>
</evidence>
<dbReference type="Pfam" id="PF16158">
    <property type="entry name" value="N_BRCA1_IG"/>
    <property type="match status" value="1"/>
</dbReference>
<dbReference type="PRINTS" id="PR00380">
    <property type="entry name" value="KINESINHEAVY"/>
</dbReference>
<comment type="similarity">
    <text evidence="13">Belongs to the TRAFAC class myosin-kinesin ATPase superfamily. Kinesin family.</text>
</comment>
<dbReference type="InterPro" id="IPR027640">
    <property type="entry name" value="Kinesin-like_fam"/>
</dbReference>
<dbReference type="CDD" id="cd14319">
    <property type="entry name" value="UBA_NBR1"/>
    <property type="match status" value="1"/>
</dbReference>
<dbReference type="SUPFAM" id="SSF57850">
    <property type="entry name" value="RING/U-box"/>
    <property type="match status" value="1"/>
</dbReference>
<dbReference type="GO" id="GO:0007018">
    <property type="term" value="P:microtubule-based movement"/>
    <property type="evidence" value="ECO:0007669"/>
    <property type="project" value="InterPro"/>
</dbReference>
<evidence type="ECO:0000256" key="13">
    <source>
        <dbReference type="PROSITE-ProRule" id="PRU00283"/>
    </source>
</evidence>
<dbReference type="GO" id="GO:0007052">
    <property type="term" value="P:mitotic spindle organization"/>
    <property type="evidence" value="ECO:0007669"/>
    <property type="project" value="TreeGrafter"/>
</dbReference>
<dbReference type="SMART" id="SM00666">
    <property type="entry name" value="PB1"/>
    <property type="match status" value="1"/>
</dbReference>
<feature type="region of interest" description="Disordered" evidence="14">
    <location>
        <begin position="404"/>
        <end position="424"/>
    </location>
</feature>
<keyword evidence="20" id="KW-1185">Reference proteome</keyword>
<feature type="compositionally biased region" description="Polar residues" evidence="14">
    <location>
        <begin position="1364"/>
        <end position="1390"/>
    </location>
</feature>
<dbReference type="GO" id="GO:0005524">
    <property type="term" value="F:ATP binding"/>
    <property type="evidence" value="ECO:0007669"/>
    <property type="project" value="UniProtKB-KW"/>
</dbReference>
<evidence type="ECO:0000259" key="16">
    <source>
        <dbReference type="PROSITE" id="PS50067"/>
    </source>
</evidence>
<keyword evidence="11" id="KW-0968">Cytoplasmic vesicle</keyword>
<dbReference type="PROSITE" id="PS01357">
    <property type="entry name" value="ZF_ZZ_1"/>
    <property type="match status" value="1"/>
</dbReference>
<keyword evidence="8" id="KW-0067">ATP-binding</keyword>
<evidence type="ECO:0000259" key="18">
    <source>
        <dbReference type="PROSITE" id="PS51745"/>
    </source>
</evidence>
<dbReference type="CDD" id="cd02340">
    <property type="entry name" value="ZZ_NBR1_like"/>
    <property type="match status" value="1"/>
</dbReference>
<dbReference type="PROSITE" id="PS50135">
    <property type="entry name" value="ZF_ZZ_2"/>
    <property type="match status" value="1"/>
</dbReference>
<keyword evidence="5" id="KW-0547">Nucleotide-binding</keyword>
<dbReference type="GO" id="GO:0003777">
    <property type="term" value="F:microtubule motor activity"/>
    <property type="evidence" value="ECO:0007669"/>
    <property type="project" value="InterPro"/>
</dbReference>
<evidence type="ECO:0000313" key="19">
    <source>
        <dbReference type="EMBL" id="KAK3083203.1"/>
    </source>
</evidence>
<dbReference type="GO" id="GO:0008017">
    <property type="term" value="F:microtubule binding"/>
    <property type="evidence" value="ECO:0007669"/>
    <property type="project" value="InterPro"/>
</dbReference>
<feature type="domain" description="Kinesin motor" evidence="16">
    <location>
        <begin position="635"/>
        <end position="954"/>
    </location>
</feature>
<evidence type="ECO:0000256" key="12">
    <source>
        <dbReference type="PROSITE-ProRule" id="PRU00228"/>
    </source>
</evidence>
<keyword evidence="7" id="KW-0862">Zinc</keyword>
<reference evidence="19" key="1">
    <citation type="submission" date="2019-08" db="EMBL/GenBank/DDBJ databases">
        <title>The improved chromosome-level genome for the pearl oyster Pinctada fucata martensii using PacBio sequencing and Hi-C.</title>
        <authorList>
            <person name="Zheng Z."/>
        </authorList>
    </citation>
    <scope>NUCLEOTIDE SEQUENCE</scope>
    <source>
        <strain evidence="19">ZZ-2019</strain>
        <tissue evidence="19">Adductor muscle</tissue>
    </source>
</reference>
<dbReference type="Gene3D" id="2.60.40.10">
    <property type="entry name" value="Immunoglobulins"/>
    <property type="match status" value="1"/>
</dbReference>
<evidence type="ECO:0000256" key="9">
    <source>
        <dbReference type="ARBA" id="ARBA00023054"/>
    </source>
</evidence>
<dbReference type="SMART" id="SM00291">
    <property type="entry name" value="ZnF_ZZ"/>
    <property type="match status" value="1"/>
</dbReference>
<feature type="region of interest" description="Disordered" evidence="14">
    <location>
        <begin position="1350"/>
        <end position="1428"/>
    </location>
</feature>
<evidence type="ECO:0000256" key="7">
    <source>
        <dbReference type="ARBA" id="ARBA00022833"/>
    </source>
</evidence>
<dbReference type="CDD" id="cd14947">
    <property type="entry name" value="NBR1_like"/>
    <property type="match status" value="1"/>
</dbReference>
<dbReference type="InterPro" id="IPR036961">
    <property type="entry name" value="Kinesin_motor_dom_sf"/>
</dbReference>